<dbReference type="PANTHER" id="PTHR33044">
    <property type="entry name" value="BIFUNCTIONAL INHIBITOR/LIPID-TRANSFER PROTEIN/SEED STORAGE 2S ALBUMIN SUPERFAMILY PROTEIN-RELATED"/>
    <property type="match status" value="1"/>
</dbReference>
<evidence type="ECO:0000256" key="1">
    <source>
        <dbReference type="ARBA" id="ARBA00009748"/>
    </source>
</evidence>
<dbReference type="Pfam" id="PF14368">
    <property type="entry name" value="LTP_2"/>
    <property type="match status" value="1"/>
</dbReference>
<dbReference type="ExpressionAtlas" id="A0A3L6FRM5">
    <property type="expression patterns" value="baseline and differential"/>
</dbReference>
<dbReference type="EMBL" id="NCVQ01000003">
    <property type="protein sequence ID" value="PWZ37568.1"/>
    <property type="molecule type" value="Genomic_DNA"/>
</dbReference>
<evidence type="ECO:0000256" key="2">
    <source>
        <dbReference type="ARBA" id="ARBA00022729"/>
    </source>
</evidence>
<feature type="compositionally biased region" description="Basic and acidic residues" evidence="5">
    <location>
        <begin position="182"/>
        <end position="191"/>
    </location>
</feature>
<feature type="compositionally biased region" description="Low complexity" evidence="5">
    <location>
        <begin position="123"/>
        <end position="133"/>
    </location>
</feature>
<evidence type="ECO:0000256" key="5">
    <source>
        <dbReference type="SAM" id="MobiDB-lite"/>
    </source>
</evidence>
<proteinExistence type="inferred from homology"/>
<comment type="similarity">
    <text evidence="1">Belongs to the plant LTP family.</text>
</comment>
<feature type="region of interest" description="Disordered" evidence="5">
    <location>
        <begin position="117"/>
        <end position="144"/>
    </location>
</feature>
<accession>A0A3L6FRM5</accession>
<dbReference type="Proteomes" id="UP000251960">
    <property type="component" value="Chromosome 2"/>
</dbReference>
<evidence type="ECO:0000256" key="3">
    <source>
        <dbReference type="ARBA" id="ARBA00023157"/>
    </source>
</evidence>
<name>A0A3L6FRM5_MAIZE</name>
<keyword evidence="2 6" id="KW-0732">Signal</keyword>
<feature type="signal peptide" evidence="6">
    <location>
        <begin position="1"/>
        <end position="25"/>
    </location>
</feature>
<feature type="compositionally biased region" description="Gly residues" evidence="5">
    <location>
        <begin position="165"/>
        <end position="174"/>
    </location>
</feature>
<evidence type="ECO:0000313" key="8">
    <source>
        <dbReference type="EMBL" id="PWZ37568.1"/>
    </source>
</evidence>
<gene>
    <name evidence="8" type="ORF">Zm00014a_008152</name>
</gene>
<feature type="region of interest" description="Disordered" evidence="5">
    <location>
        <begin position="157"/>
        <end position="192"/>
    </location>
</feature>
<keyword evidence="4" id="KW-0325">Glycoprotein</keyword>
<dbReference type="InterPro" id="IPR016140">
    <property type="entry name" value="Bifunc_inhib/LTP/seed_store"/>
</dbReference>
<evidence type="ECO:0000256" key="6">
    <source>
        <dbReference type="SAM" id="SignalP"/>
    </source>
</evidence>
<dbReference type="PROSITE" id="PS51257">
    <property type="entry name" value="PROKAR_LIPOPROTEIN"/>
    <property type="match status" value="1"/>
</dbReference>
<evidence type="ECO:0000256" key="4">
    <source>
        <dbReference type="ARBA" id="ARBA00023180"/>
    </source>
</evidence>
<feature type="chain" id="PRO_5018224724" description="Bifunctional inhibitor/plant lipid transfer protein/seed storage helical domain-containing protein" evidence="6">
    <location>
        <begin position="26"/>
        <end position="231"/>
    </location>
</feature>
<dbReference type="AlphaFoldDB" id="A0A3L6FRM5"/>
<dbReference type="InterPro" id="IPR043325">
    <property type="entry name" value="LTSS"/>
</dbReference>
<dbReference type="InterPro" id="IPR036312">
    <property type="entry name" value="Bifun_inhib/LTP/seed_sf"/>
</dbReference>
<evidence type="ECO:0000259" key="7">
    <source>
        <dbReference type="Pfam" id="PF14368"/>
    </source>
</evidence>
<dbReference type="SUPFAM" id="SSF47699">
    <property type="entry name" value="Bifunctional inhibitor/lipid-transfer protein/seed storage 2S albumin"/>
    <property type="match status" value="1"/>
</dbReference>
<protein>
    <recommendedName>
        <fullName evidence="7">Bifunctional inhibitor/plant lipid transfer protein/seed storage helical domain-containing protein</fullName>
    </recommendedName>
</protein>
<sequence>MDRSMGLTTTIRLLAAAALLALASGQQQPAAAASCTASLLTSFTPCFSFLTSSNGSSGSPPTRECCRSLAALVDAGTGCACLVLTGAVPLGVPVNRTLAVSLPRACDSMSVPLQCRDTSAQSPATGPVAADTPPATPASRKSTKPLLLFRLGGGDDAGRSHGDGTGDTGAGGGPAHQQLRPESQRPRRRDAGAAAAAARRCGRACVIAHSGALYILSGGVLCLVQWRLINL</sequence>
<keyword evidence="3" id="KW-1015">Disulfide bond</keyword>
<organism evidence="8">
    <name type="scientific">Zea mays</name>
    <name type="common">Maize</name>
    <dbReference type="NCBI Taxonomy" id="4577"/>
    <lineage>
        <taxon>Eukaryota</taxon>
        <taxon>Viridiplantae</taxon>
        <taxon>Streptophyta</taxon>
        <taxon>Embryophyta</taxon>
        <taxon>Tracheophyta</taxon>
        <taxon>Spermatophyta</taxon>
        <taxon>Magnoliopsida</taxon>
        <taxon>Liliopsida</taxon>
        <taxon>Poales</taxon>
        <taxon>Poaceae</taxon>
        <taxon>PACMAD clade</taxon>
        <taxon>Panicoideae</taxon>
        <taxon>Andropogonodae</taxon>
        <taxon>Andropogoneae</taxon>
        <taxon>Tripsacinae</taxon>
        <taxon>Zea</taxon>
    </lineage>
</organism>
<comment type="caution">
    <text evidence="8">The sequence shown here is derived from an EMBL/GenBank/DDBJ whole genome shotgun (WGS) entry which is preliminary data.</text>
</comment>
<feature type="domain" description="Bifunctional inhibitor/plant lipid transfer protein/seed storage helical" evidence="7">
    <location>
        <begin position="17"/>
        <end position="115"/>
    </location>
</feature>
<dbReference type="Gene3D" id="1.10.110.10">
    <property type="entry name" value="Plant lipid-transfer and hydrophobic proteins"/>
    <property type="match status" value="1"/>
</dbReference>
<reference evidence="8" key="1">
    <citation type="journal article" date="2018" name="Nat. Genet.">
        <title>Extensive intraspecific gene order and gene structural variations between Mo17 and other maize genomes.</title>
        <authorList>
            <person name="Sun S."/>
            <person name="Zhou Y."/>
            <person name="Chen J."/>
            <person name="Shi J."/>
            <person name="Zhao H."/>
            <person name="Zhao H."/>
            <person name="Song W."/>
            <person name="Zhang M."/>
            <person name="Cui Y."/>
            <person name="Dong X."/>
            <person name="Liu H."/>
            <person name="Ma X."/>
            <person name="Jiao Y."/>
            <person name="Wang B."/>
            <person name="Wei X."/>
            <person name="Stein J.C."/>
            <person name="Glaubitz J.C."/>
            <person name="Lu F."/>
            <person name="Yu G."/>
            <person name="Liang C."/>
            <person name="Fengler K."/>
            <person name="Li B."/>
            <person name="Rafalski A."/>
            <person name="Schnable P.S."/>
            <person name="Ware D.H."/>
            <person name="Buckler E.S."/>
            <person name="Lai J."/>
        </authorList>
    </citation>
    <scope>NUCLEOTIDE SEQUENCE [LARGE SCALE GENOMIC DNA]</scope>
    <source>
        <tissue evidence="8">Seedling</tissue>
    </source>
</reference>
<dbReference type="CDD" id="cd00010">
    <property type="entry name" value="AAI_LTSS"/>
    <property type="match status" value="1"/>
</dbReference>